<gene>
    <name evidence="4" type="ORF">G7Y85_12145</name>
</gene>
<comment type="caution">
    <text evidence="4">The sequence shown here is derived from an EMBL/GenBank/DDBJ whole genome shotgun (WGS) entry which is preliminary data.</text>
</comment>
<dbReference type="Gene3D" id="3.40.50.1980">
    <property type="entry name" value="Nitrogenase molybdenum iron protein domain"/>
    <property type="match status" value="2"/>
</dbReference>
<proteinExistence type="predicted"/>
<dbReference type="Pfam" id="PF01497">
    <property type="entry name" value="Peripla_BP_2"/>
    <property type="match status" value="1"/>
</dbReference>
<dbReference type="AlphaFoldDB" id="A0A6M2BTG9"/>
<dbReference type="Proteomes" id="UP000472676">
    <property type="component" value="Unassembled WGS sequence"/>
</dbReference>
<keyword evidence="5" id="KW-1185">Reference proteome</keyword>
<dbReference type="SUPFAM" id="SSF53807">
    <property type="entry name" value="Helical backbone' metal receptor"/>
    <property type="match status" value="1"/>
</dbReference>
<reference evidence="4 5" key="1">
    <citation type="journal article" date="2014" name="Int. J. Syst. Evol. Microbiol.">
        <title>Solimonas terrae sp. nov., isolated from soil.</title>
        <authorList>
            <person name="Kim S.J."/>
            <person name="Moon J.Y."/>
            <person name="Weon H.Y."/>
            <person name="Ahn J.H."/>
            <person name="Chen W.M."/>
            <person name="Kwon S.W."/>
        </authorList>
    </citation>
    <scope>NUCLEOTIDE SEQUENCE [LARGE SCALE GENOMIC DNA]</scope>
    <source>
        <strain evidence="4 5">KIS83-12</strain>
    </source>
</reference>
<dbReference type="PANTHER" id="PTHR30535">
    <property type="entry name" value="VITAMIN B12-BINDING PROTEIN"/>
    <property type="match status" value="1"/>
</dbReference>
<dbReference type="PROSITE" id="PS50983">
    <property type="entry name" value="FE_B12_PBP"/>
    <property type="match status" value="1"/>
</dbReference>
<accession>A0A6M2BTG9</accession>
<dbReference type="PANTHER" id="PTHR30535:SF34">
    <property type="entry name" value="MOLYBDATE-BINDING PROTEIN MOLA"/>
    <property type="match status" value="1"/>
</dbReference>
<organism evidence="4 5">
    <name type="scientific">Solimonas terrae</name>
    <dbReference type="NCBI Taxonomy" id="1396819"/>
    <lineage>
        <taxon>Bacteria</taxon>
        <taxon>Pseudomonadati</taxon>
        <taxon>Pseudomonadota</taxon>
        <taxon>Gammaproteobacteria</taxon>
        <taxon>Nevskiales</taxon>
        <taxon>Nevskiaceae</taxon>
        <taxon>Solimonas</taxon>
    </lineage>
</organism>
<feature type="chain" id="PRO_5026949628" evidence="2">
    <location>
        <begin position="21"/>
        <end position="275"/>
    </location>
</feature>
<feature type="domain" description="Fe/B12 periplasmic-binding" evidence="3">
    <location>
        <begin position="23"/>
        <end position="271"/>
    </location>
</feature>
<dbReference type="RefSeq" id="WP_166257182.1">
    <property type="nucleotide sequence ID" value="NZ_JAAMOW010000006.1"/>
</dbReference>
<evidence type="ECO:0000259" key="3">
    <source>
        <dbReference type="PROSITE" id="PS50983"/>
    </source>
</evidence>
<evidence type="ECO:0000313" key="5">
    <source>
        <dbReference type="Proteomes" id="UP000472676"/>
    </source>
</evidence>
<evidence type="ECO:0000256" key="1">
    <source>
        <dbReference type="ARBA" id="ARBA00022729"/>
    </source>
</evidence>
<dbReference type="NCBIfam" id="NF038402">
    <property type="entry name" value="TroA_like"/>
    <property type="match status" value="1"/>
</dbReference>
<evidence type="ECO:0000256" key="2">
    <source>
        <dbReference type="SAM" id="SignalP"/>
    </source>
</evidence>
<feature type="signal peptide" evidence="2">
    <location>
        <begin position="1"/>
        <end position="20"/>
    </location>
</feature>
<dbReference type="EMBL" id="JAAMOW010000006">
    <property type="protein sequence ID" value="NGY05515.1"/>
    <property type="molecule type" value="Genomic_DNA"/>
</dbReference>
<dbReference type="InterPro" id="IPR002491">
    <property type="entry name" value="ABC_transptr_periplasmic_BD"/>
</dbReference>
<keyword evidence="1 2" id="KW-0732">Signal</keyword>
<sequence>MTRRLVAAMLLLGCANAAWARERIVTLAPHLAELVCAVHACTDLVGVVAYTDAPPQAAGLPQVGSAMAINAEAVLALQPTRILAWDGGTPATTIARLRELGLPVESIAIRDLDEIAPALESLGAELGHAADGEAAAADYRRRLDALRARYRDRPRLRAFYQIETGPAYTVNGDSPISAALDLCGADNVFASLPSLSAIVSPEAVLAADPDVVVYTSDEDRRGMAAYWARLAPARAADPARQVTVDANALTRQSPRVLDGIAELCAGLDRVRRGAR</sequence>
<evidence type="ECO:0000313" key="4">
    <source>
        <dbReference type="EMBL" id="NGY05515.1"/>
    </source>
</evidence>
<protein>
    <submittedName>
        <fullName evidence="4">ABC transporter substrate-binding protein</fullName>
    </submittedName>
</protein>
<dbReference type="InterPro" id="IPR054828">
    <property type="entry name" value="Vit_B12_bind_prot"/>
</dbReference>
<name>A0A6M2BTG9_9GAMM</name>
<dbReference type="InterPro" id="IPR050902">
    <property type="entry name" value="ABC_Transporter_SBP"/>
</dbReference>